<dbReference type="InterPro" id="IPR029044">
    <property type="entry name" value="Nucleotide-diphossugar_trans"/>
</dbReference>
<proteinExistence type="predicted"/>
<evidence type="ECO:0000256" key="8">
    <source>
        <dbReference type="PIRSR" id="PIRSR605150-1"/>
    </source>
</evidence>
<feature type="active site" evidence="8">
    <location>
        <position position="445"/>
    </location>
</feature>
<dbReference type="GO" id="GO:0030244">
    <property type="term" value="P:cellulose biosynthetic process"/>
    <property type="evidence" value="ECO:0007669"/>
    <property type="project" value="InterPro"/>
</dbReference>
<protein>
    <submittedName>
        <fullName evidence="12">Cellulose synthase-like protein g1</fullName>
    </submittedName>
</protein>
<comment type="subcellular location">
    <subcellularLocation>
        <location evidence="1">Endomembrane system</location>
        <topology evidence="1">Multi-pass membrane protein</topology>
    </subcellularLocation>
</comment>
<feature type="transmembrane region" description="Helical" evidence="11">
    <location>
        <begin position="615"/>
        <end position="639"/>
    </location>
</feature>
<feature type="transmembrane region" description="Helical" evidence="11">
    <location>
        <begin position="675"/>
        <end position="699"/>
    </location>
</feature>
<keyword evidence="5 11" id="KW-1133">Transmembrane helix</keyword>
<dbReference type="GO" id="GO:0016020">
    <property type="term" value="C:membrane"/>
    <property type="evidence" value="ECO:0007669"/>
    <property type="project" value="InterPro"/>
</dbReference>
<feature type="binding site" evidence="10">
    <location>
        <position position="287"/>
    </location>
    <ligand>
        <name>Mn(2+)</name>
        <dbReference type="ChEBI" id="CHEBI:29035"/>
    </ligand>
</feature>
<keyword evidence="2" id="KW-0328">Glycosyltransferase</keyword>
<sequence length="700" mass="79254">MAEPLNVRRLLWKNLIINRLHMLLNAIAISVVFFYRATTLVRIIHTGESPVVPYVLVIVSEIVLTFLWILHQAYRWRPVKRTVYPERLPEDEKLPPVDVFICTADPSKEPSLGVMNTVISAMALDYPPEKLAVYLQDDGGSHVTLQAMREAWKFARFWIPFCRKYELSFRCPEPYFAVKGSGNEKFSGSSEFAADRKIVEKKYEEFQAAIEKNSVNAQGSVSRDHAPTIEVMTDENRDSDLTKMPLLVYVSREKRPGHPHHFKGGALNTLLRVSALISNAPYFLVLDCDMYCGDPSSARQAMCFYLDPKVSSKIAWVQYPQKFRDSSEHDIYDGRLSPIWREGQGLDGLRGPSIYGCNFFMTREAIYGIDRTLKDIDINQLKKSVGSSNELIKSINRSYKPQLSEDRKLSEALAKELQLVASCTYDIDTKWGEDVGYKYFTVVEDSITSIELHCKGWISVLLDPARPCFLGACTSSLNDMLVQQTRWSFGLMQIGLSKYMPLIYGPLRMSILQSMCYGALVSDPTFIAFAFIFISSQVKHVQEVLDYGDPLRTALYELRVWMMKSGACYFFAILNATLDKLGLLQANFSLTNKVVDDEQARRLQLGIYDFQASPLLLTPLCSLYILNLASFAIGITKILHRGDEFLAQAVLSFFGIIVNYHLLEGMFLRKDNGRVSPFVTLMSVLVSAAVLGSGFLLLLY</sequence>
<evidence type="ECO:0000256" key="2">
    <source>
        <dbReference type="ARBA" id="ARBA00022676"/>
    </source>
</evidence>
<organism evidence="12 13">
    <name type="scientific">Phtheirospermum japonicum</name>
    <dbReference type="NCBI Taxonomy" id="374723"/>
    <lineage>
        <taxon>Eukaryota</taxon>
        <taxon>Viridiplantae</taxon>
        <taxon>Streptophyta</taxon>
        <taxon>Embryophyta</taxon>
        <taxon>Tracheophyta</taxon>
        <taxon>Spermatophyta</taxon>
        <taxon>Magnoliopsida</taxon>
        <taxon>eudicotyledons</taxon>
        <taxon>Gunneridae</taxon>
        <taxon>Pentapetalae</taxon>
        <taxon>asterids</taxon>
        <taxon>lamiids</taxon>
        <taxon>Lamiales</taxon>
        <taxon>Orobanchaceae</taxon>
        <taxon>Orobanchaceae incertae sedis</taxon>
        <taxon>Phtheirospermum</taxon>
    </lineage>
</organism>
<feature type="binding site" evidence="9">
    <location>
        <position position="109"/>
    </location>
    <ligand>
        <name>UDP-alpha-D-glucose</name>
        <dbReference type="ChEBI" id="CHEBI:58885"/>
    </ligand>
</feature>
<feature type="binding site" evidence="9">
    <location>
        <position position="138"/>
    </location>
    <ligand>
        <name>UDP-alpha-D-glucose</name>
        <dbReference type="ChEBI" id="CHEBI:58885"/>
    </ligand>
</feature>
<keyword evidence="13" id="KW-1185">Reference proteome</keyword>
<evidence type="ECO:0000313" key="13">
    <source>
        <dbReference type="Proteomes" id="UP000653305"/>
    </source>
</evidence>
<feature type="transmembrane region" description="Helical" evidence="11">
    <location>
        <begin position="645"/>
        <end position="663"/>
    </location>
</feature>
<feature type="transmembrane region" description="Helical" evidence="11">
    <location>
        <begin position="51"/>
        <end position="70"/>
    </location>
</feature>
<feature type="active site" evidence="8">
    <location>
        <position position="138"/>
    </location>
</feature>
<reference evidence="12" key="1">
    <citation type="submission" date="2020-07" db="EMBL/GenBank/DDBJ databases">
        <title>Ethylene signaling mediates host invasion by parasitic plants.</title>
        <authorList>
            <person name="Yoshida S."/>
        </authorList>
    </citation>
    <scope>NUCLEOTIDE SEQUENCE</scope>
    <source>
        <strain evidence="12">Okayama</strain>
    </source>
</reference>
<keyword evidence="3" id="KW-0808">Transferase</keyword>
<evidence type="ECO:0000313" key="12">
    <source>
        <dbReference type="EMBL" id="GFP95896.1"/>
    </source>
</evidence>
<evidence type="ECO:0000256" key="6">
    <source>
        <dbReference type="ARBA" id="ARBA00023136"/>
    </source>
</evidence>
<evidence type="ECO:0000256" key="10">
    <source>
        <dbReference type="PIRSR" id="PIRSR605150-3"/>
    </source>
</evidence>
<evidence type="ECO:0000256" key="3">
    <source>
        <dbReference type="ARBA" id="ARBA00022679"/>
    </source>
</evidence>
<comment type="caution">
    <text evidence="12">The sequence shown here is derived from an EMBL/GenBank/DDBJ whole genome shotgun (WGS) entry which is preliminary data.</text>
</comment>
<dbReference type="PANTHER" id="PTHR13301">
    <property type="entry name" value="X-BOX TRANSCRIPTION FACTOR-RELATED"/>
    <property type="match status" value="1"/>
</dbReference>
<dbReference type="FunFam" id="3.90.550.10:FF:000194">
    <property type="entry name" value="Cellulose synthase-like protein G2 isoform A"/>
    <property type="match status" value="1"/>
</dbReference>
<evidence type="ECO:0000256" key="11">
    <source>
        <dbReference type="SAM" id="Phobius"/>
    </source>
</evidence>
<dbReference type="AlphaFoldDB" id="A0A830C9Q2"/>
<evidence type="ECO:0000256" key="1">
    <source>
        <dbReference type="ARBA" id="ARBA00004127"/>
    </source>
</evidence>
<feature type="transmembrane region" description="Helical" evidence="11">
    <location>
        <begin position="517"/>
        <end position="538"/>
    </location>
</feature>
<feature type="binding site" evidence="9">
    <location>
        <position position="108"/>
    </location>
    <ligand>
        <name>UDP-alpha-D-glucose</name>
        <dbReference type="ChEBI" id="CHEBI:58885"/>
    </ligand>
</feature>
<dbReference type="GO" id="GO:0012505">
    <property type="term" value="C:endomembrane system"/>
    <property type="evidence" value="ECO:0007669"/>
    <property type="project" value="UniProtKB-SubCell"/>
</dbReference>
<dbReference type="EMBL" id="BMAC01000410">
    <property type="protein sequence ID" value="GFP95896.1"/>
    <property type="molecule type" value="Genomic_DNA"/>
</dbReference>
<evidence type="ECO:0000256" key="9">
    <source>
        <dbReference type="PIRSR" id="PIRSR605150-2"/>
    </source>
</evidence>
<keyword evidence="6 11" id="KW-0472">Membrane</keyword>
<dbReference type="SUPFAM" id="SSF53448">
    <property type="entry name" value="Nucleotide-diphospho-sugar transferases"/>
    <property type="match status" value="1"/>
</dbReference>
<evidence type="ECO:0000256" key="7">
    <source>
        <dbReference type="ARBA" id="ARBA00023316"/>
    </source>
</evidence>
<gene>
    <name evidence="12" type="ORF">PHJA_001733800</name>
</gene>
<feature type="binding site" evidence="10">
    <location>
        <position position="263"/>
    </location>
    <ligand>
        <name>Mn(2+)</name>
        <dbReference type="ChEBI" id="CHEBI:29035"/>
    </ligand>
</feature>
<evidence type="ECO:0000256" key="4">
    <source>
        <dbReference type="ARBA" id="ARBA00022692"/>
    </source>
</evidence>
<dbReference type="GO" id="GO:0016760">
    <property type="term" value="F:cellulose synthase (UDP-forming) activity"/>
    <property type="evidence" value="ECO:0007669"/>
    <property type="project" value="InterPro"/>
</dbReference>
<dbReference type="GO" id="GO:0071555">
    <property type="term" value="P:cell wall organization"/>
    <property type="evidence" value="ECO:0007669"/>
    <property type="project" value="UniProtKB-KW"/>
</dbReference>
<dbReference type="Pfam" id="PF03552">
    <property type="entry name" value="Cellulose_synt"/>
    <property type="match status" value="3"/>
</dbReference>
<dbReference type="OrthoDB" id="72851at2759"/>
<keyword evidence="4 11" id="KW-0812">Transmembrane</keyword>
<feature type="transmembrane region" description="Helical" evidence="11">
    <location>
        <begin position="20"/>
        <end position="45"/>
    </location>
</feature>
<accession>A0A830C9Q2</accession>
<dbReference type="Gene3D" id="3.90.550.10">
    <property type="entry name" value="Spore Coat Polysaccharide Biosynthesis Protein SpsA, Chain A"/>
    <property type="match status" value="2"/>
</dbReference>
<evidence type="ECO:0000256" key="5">
    <source>
        <dbReference type="ARBA" id="ARBA00022989"/>
    </source>
</evidence>
<keyword evidence="7" id="KW-0961">Cell wall biogenesis/degradation</keyword>
<dbReference type="Proteomes" id="UP000653305">
    <property type="component" value="Unassembled WGS sequence"/>
</dbReference>
<name>A0A830C9Q2_9LAMI</name>
<dbReference type="InterPro" id="IPR005150">
    <property type="entry name" value="Cellulose_synth"/>
</dbReference>